<accession>G7ZFW2</accession>
<dbReference type="OrthoDB" id="9807829at2"/>
<evidence type="ECO:0000256" key="1">
    <source>
        <dbReference type="ARBA" id="ARBA00010876"/>
    </source>
</evidence>
<dbReference type="EMBL" id="FQ311872">
    <property type="protein sequence ID" value="CBS90560.1"/>
    <property type="molecule type" value="Genomic_DNA"/>
</dbReference>
<dbReference type="InterPro" id="IPR050188">
    <property type="entry name" value="RluA_PseudoU_synthase"/>
</dbReference>
<organism evidence="4 5">
    <name type="scientific">Azospirillum lipoferum (strain 4B)</name>
    <dbReference type="NCBI Taxonomy" id="862719"/>
    <lineage>
        <taxon>Bacteria</taxon>
        <taxon>Pseudomonadati</taxon>
        <taxon>Pseudomonadota</taxon>
        <taxon>Alphaproteobacteria</taxon>
        <taxon>Rhodospirillales</taxon>
        <taxon>Azospirillaceae</taxon>
        <taxon>Azospirillum</taxon>
    </lineage>
</organism>
<dbReference type="GO" id="GO:0003723">
    <property type="term" value="F:RNA binding"/>
    <property type="evidence" value="ECO:0007669"/>
    <property type="project" value="InterPro"/>
</dbReference>
<keyword evidence="5" id="KW-1185">Reference proteome</keyword>
<dbReference type="KEGG" id="ali:AZOLI_p40161"/>
<gene>
    <name evidence="4" type="ordered locus">AZOLI_p40161</name>
</gene>
<keyword evidence="2 4" id="KW-0413">Isomerase</keyword>
<dbReference type="GO" id="GO:0009982">
    <property type="term" value="F:pseudouridine synthase activity"/>
    <property type="evidence" value="ECO:0007669"/>
    <property type="project" value="InterPro"/>
</dbReference>
<evidence type="ECO:0000313" key="5">
    <source>
        <dbReference type="Proteomes" id="UP000005667"/>
    </source>
</evidence>
<dbReference type="PANTHER" id="PTHR21600">
    <property type="entry name" value="MITOCHONDRIAL RNA PSEUDOURIDINE SYNTHASE"/>
    <property type="match status" value="1"/>
</dbReference>
<dbReference type="PANTHER" id="PTHR21600:SF44">
    <property type="entry name" value="RIBOSOMAL LARGE SUBUNIT PSEUDOURIDINE SYNTHASE D"/>
    <property type="match status" value="1"/>
</dbReference>
<dbReference type="HOGENOM" id="CLU_016902_11_1_5"/>
<name>G7ZFW2_AZOL4</name>
<dbReference type="InterPro" id="IPR006224">
    <property type="entry name" value="PsdUridine_synth_RluA-like_CS"/>
</dbReference>
<evidence type="ECO:0000313" key="4">
    <source>
        <dbReference type="EMBL" id="CBS90560.1"/>
    </source>
</evidence>
<proteinExistence type="inferred from homology"/>
<dbReference type="Gene3D" id="3.30.2350.10">
    <property type="entry name" value="Pseudouridine synthase"/>
    <property type="match status" value="1"/>
</dbReference>
<feature type="domain" description="Pseudouridine synthase RsuA/RluA-like" evidence="3">
    <location>
        <begin position="22"/>
        <end position="174"/>
    </location>
</feature>
<dbReference type="Proteomes" id="UP000005667">
    <property type="component" value="Plasmid AZO_p4"/>
</dbReference>
<dbReference type="GO" id="GO:0140098">
    <property type="term" value="F:catalytic activity, acting on RNA"/>
    <property type="evidence" value="ECO:0007669"/>
    <property type="project" value="UniProtKB-ARBA"/>
</dbReference>
<dbReference type="InterPro" id="IPR006145">
    <property type="entry name" value="PsdUridine_synth_RsuA/RluA"/>
</dbReference>
<dbReference type="PROSITE" id="PS01129">
    <property type="entry name" value="PSI_RLU"/>
    <property type="match status" value="1"/>
</dbReference>
<dbReference type="GO" id="GO:0000455">
    <property type="term" value="P:enzyme-directed rRNA pseudouridine synthesis"/>
    <property type="evidence" value="ECO:0007669"/>
    <property type="project" value="TreeGrafter"/>
</dbReference>
<sequence>MLRAMTPDSLRARVLHQDELCFVIDKPAGLAVHKAGRITDHLELYLPFLGEPDGEPPKLAHRLDRDTAGCLILGRTPWALKRFGQMFAAGHVEKTYWAVADGIPDAESGVIDLPLLKRIEPGASRSSWTILPDPAGQPAVTEYRVLGTGADGRSWLELRPRTGRTHQIRVHCAAIGCPLVGEPFYGPERLPPGNLHLLARSVAFRMAFDYAAVSAVAPAPAHMRDALSACGWQGD</sequence>
<comment type="similarity">
    <text evidence="1">Belongs to the pseudouridine synthase RluA family.</text>
</comment>
<dbReference type="SUPFAM" id="SSF55120">
    <property type="entry name" value="Pseudouridine synthase"/>
    <property type="match status" value="1"/>
</dbReference>
<dbReference type="RefSeq" id="WP_014189413.1">
    <property type="nucleotide sequence ID" value="NC_016587.1"/>
</dbReference>
<protein>
    <submittedName>
        <fullName evidence="4">Pseudouridine synthase</fullName>
        <ecNumber evidence="4">5.4.99.-</ecNumber>
    </submittedName>
</protein>
<dbReference type="Pfam" id="PF00849">
    <property type="entry name" value="PseudoU_synth_2"/>
    <property type="match status" value="1"/>
</dbReference>
<reference evidence="5" key="1">
    <citation type="journal article" date="2011" name="PLoS Genet.">
        <title>Azospirillum genomes reveal transition of bacteria from aquatic to terrestrial environments.</title>
        <authorList>
            <person name="Wisniewski-Dye F."/>
            <person name="Borziak K."/>
            <person name="Khalsa-Moyers G."/>
            <person name="Alexandre G."/>
            <person name="Sukharnikov L.O."/>
            <person name="Wuichet K."/>
            <person name="Hurst G.B."/>
            <person name="McDonald W.H."/>
            <person name="Robertson J.S."/>
            <person name="Barbe V."/>
            <person name="Calteau A."/>
            <person name="Rouy Z."/>
            <person name="Mangenot S."/>
            <person name="Prigent-Combaret C."/>
            <person name="Normand P."/>
            <person name="Boyer M."/>
            <person name="Siguier P."/>
            <person name="Dessaux Y."/>
            <person name="Elmerich C."/>
            <person name="Condemine G."/>
            <person name="Krishnen G."/>
            <person name="Kennedy I."/>
            <person name="Paterson A.H."/>
            <person name="Gonzalez V."/>
            <person name="Mavingui P."/>
            <person name="Zhulin I.B."/>
        </authorList>
    </citation>
    <scope>NUCLEOTIDE SEQUENCE [LARGE SCALE GENOMIC DNA]</scope>
    <source>
        <strain evidence="5">4B</strain>
    </source>
</reference>
<dbReference type="CDD" id="cd02869">
    <property type="entry name" value="PseudoU_synth_RluA_like"/>
    <property type="match status" value="1"/>
</dbReference>
<keyword evidence="4" id="KW-0614">Plasmid</keyword>
<dbReference type="EC" id="5.4.99.-" evidence="4"/>
<dbReference type="AlphaFoldDB" id="G7ZFW2"/>
<geneLocation type="plasmid" evidence="4 5">
    <name>AZO_p4</name>
</geneLocation>
<evidence type="ECO:0000259" key="3">
    <source>
        <dbReference type="Pfam" id="PF00849"/>
    </source>
</evidence>
<evidence type="ECO:0000256" key="2">
    <source>
        <dbReference type="ARBA" id="ARBA00023235"/>
    </source>
</evidence>
<dbReference type="InterPro" id="IPR020103">
    <property type="entry name" value="PsdUridine_synth_cat_dom_sf"/>
</dbReference>